<dbReference type="RefSeq" id="WP_188586806.1">
    <property type="nucleotide sequence ID" value="NZ_BMGC01000016.1"/>
</dbReference>
<evidence type="ECO:0008006" key="4">
    <source>
        <dbReference type="Google" id="ProtNLM"/>
    </source>
</evidence>
<keyword evidence="3" id="KW-1185">Reference proteome</keyword>
<proteinExistence type="predicted"/>
<feature type="transmembrane region" description="Helical" evidence="1">
    <location>
        <begin position="146"/>
        <end position="170"/>
    </location>
</feature>
<dbReference type="InterPro" id="IPR021125">
    <property type="entry name" value="DUF2127"/>
</dbReference>
<name>A0A916WV30_9ACTN</name>
<feature type="transmembrane region" description="Helical" evidence="1">
    <location>
        <begin position="177"/>
        <end position="194"/>
    </location>
</feature>
<gene>
    <name evidence="2" type="ORF">GCM10011489_23790</name>
</gene>
<evidence type="ECO:0000313" key="2">
    <source>
        <dbReference type="EMBL" id="GGB34991.1"/>
    </source>
</evidence>
<keyword evidence="1" id="KW-0812">Transmembrane</keyword>
<evidence type="ECO:0000256" key="1">
    <source>
        <dbReference type="SAM" id="Phobius"/>
    </source>
</evidence>
<feature type="transmembrane region" description="Helical" evidence="1">
    <location>
        <begin position="200"/>
        <end position="218"/>
    </location>
</feature>
<dbReference type="Pfam" id="PF09900">
    <property type="entry name" value="DUF2127"/>
    <property type="match status" value="1"/>
</dbReference>
<comment type="caution">
    <text evidence="2">The sequence shown here is derived from an EMBL/GenBank/DDBJ whole genome shotgun (WGS) entry which is preliminary data.</text>
</comment>
<reference evidence="2" key="2">
    <citation type="submission" date="2020-09" db="EMBL/GenBank/DDBJ databases">
        <authorList>
            <person name="Sun Q."/>
            <person name="Zhou Y."/>
        </authorList>
    </citation>
    <scope>NUCLEOTIDE SEQUENCE</scope>
    <source>
        <strain evidence="2">CGMCC 1.12827</strain>
    </source>
</reference>
<keyword evidence="1" id="KW-1133">Transmembrane helix</keyword>
<dbReference type="AlphaFoldDB" id="A0A916WV30"/>
<reference evidence="2" key="1">
    <citation type="journal article" date="2014" name="Int. J. Syst. Evol. Microbiol.">
        <title>Complete genome sequence of Corynebacterium casei LMG S-19264T (=DSM 44701T), isolated from a smear-ripened cheese.</title>
        <authorList>
            <consortium name="US DOE Joint Genome Institute (JGI-PGF)"/>
            <person name="Walter F."/>
            <person name="Albersmeier A."/>
            <person name="Kalinowski J."/>
            <person name="Ruckert C."/>
        </authorList>
    </citation>
    <scope>NUCLEOTIDE SEQUENCE</scope>
    <source>
        <strain evidence="2">CGMCC 1.12827</strain>
    </source>
</reference>
<keyword evidence="1" id="KW-0472">Membrane</keyword>
<dbReference type="EMBL" id="BMGC01000016">
    <property type="protein sequence ID" value="GGB34991.1"/>
    <property type="molecule type" value="Genomic_DNA"/>
</dbReference>
<protein>
    <recommendedName>
        <fullName evidence="4">DUF2127 domain-containing protein</fullName>
    </recommendedName>
</protein>
<evidence type="ECO:0000313" key="3">
    <source>
        <dbReference type="Proteomes" id="UP000621454"/>
    </source>
</evidence>
<sequence length="254" mass="28271">MDWSLQACSLRGHATYRPDEADLADRLHVVTVAGTAWRCLRCGDFVPGDPAGSGPADEAPDVLRGKSLRDAVILRLLAIERLLRAVVMVAAAYVVLKFRNTEDAVHRSFEGDLPEWRDLARQVGWNIDDSRILRLIEKAFSLSPTVLMWVGIALIALGVLSLAESVGLWLMKRWGEYLAVIATSVFLPFEIYELTENATWTKILVFFINVAAVVYLVWSKRLFGARGGERAFRAEHESQSLLSVERAALEDGSD</sequence>
<accession>A0A916WV30</accession>
<organism evidence="2 3">
    <name type="scientific">Gordonia jinhuaensis</name>
    <dbReference type="NCBI Taxonomy" id="1517702"/>
    <lineage>
        <taxon>Bacteria</taxon>
        <taxon>Bacillati</taxon>
        <taxon>Actinomycetota</taxon>
        <taxon>Actinomycetes</taxon>
        <taxon>Mycobacteriales</taxon>
        <taxon>Gordoniaceae</taxon>
        <taxon>Gordonia</taxon>
    </lineage>
</organism>
<dbReference type="Proteomes" id="UP000621454">
    <property type="component" value="Unassembled WGS sequence"/>
</dbReference>